<dbReference type="NCBIfam" id="TIGR02168">
    <property type="entry name" value="SMC_prok_B"/>
    <property type="match status" value="1"/>
</dbReference>
<comment type="subunit">
    <text evidence="7">Homodimer.</text>
</comment>
<dbReference type="Pfam" id="PF02463">
    <property type="entry name" value="SMC_N"/>
    <property type="match status" value="1"/>
</dbReference>
<keyword evidence="3 7" id="KW-0547">Nucleotide-binding</keyword>
<dbReference type="Pfam" id="PF06470">
    <property type="entry name" value="SMC_hinge"/>
    <property type="match status" value="1"/>
</dbReference>
<dbReference type="InterPro" id="IPR036277">
    <property type="entry name" value="SMC_hinge_sf"/>
</dbReference>
<accession>A0A9D1WS13</accession>
<dbReference type="EMBL" id="DXES01000135">
    <property type="protein sequence ID" value="HIX65842.1"/>
    <property type="molecule type" value="Genomic_DNA"/>
</dbReference>
<dbReference type="InterPro" id="IPR027417">
    <property type="entry name" value="P-loop_NTPase"/>
</dbReference>
<comment type="similarity">
    <text evidence="7">Belongs to the SMC family.</text>
</comment>
<evidence type="ECO:0000256" key="8">
    <source>
        <dbReference type="SAM" id="MobiDB-lite"/>
    </source>
</evidence>
<feature type="binding site" evidence="7">
    <location>
        <begin position="32"/>
        <end position="39"/>
    </location>
    <ligand>
        <name>ATP</name>
        <dbReference type="ChEBI" id="CHEBI:30616"/>
    </ligand>
</feature>
<name>A0A9D1WS13_9FIRM</name>
<feature type="coiled-coil region" evidence="7">
    <location>
        <begin position="416"/>
        <end position="492"/>
    </location>
</feature>
<evidence type="ECO:0000313" key="10">
    <source>
        <dbReference type="EMBL" id="HIX65842.1"/>
    </source>
</evidence>
<dbReference type="GO" id="GO:0003677">
    <property type="term" value="F:DNA binding"/>
    <property type="evidence" value="ECO:0007669"/>
    <property type="project" value="UniProtKB-UniRule"/>
</dbReference>
<dbReference type="PANTHER" id="PTHR43977">
    <property type="entry name" value="STRUCTURAL MAINTENANCE OF CHROMOSOMES PROTEIN 3"/>
    <property type="match status" value="1"/>
</dbReference>
<evidence type="ECO:0000256" key="1">
    <source>
        <dbReference type="ARBA" id="ARBA00004496"/>
    </source>
</evidence>
<evidence type="ECO:0000256" key="3">
    <source>
        <dbReference type="ARBA" id="ARBA00022741"/>
    </source>
</evidence>
<feature type="domain" description="SMC hinge" evidence="9">
    <location>
        <begin position="523"/>
        <end position="639"/>
    </location>
</feature>
<sequence>MRLRSLEIQGFKSFPDRIKLTFHDGITAVVGPNGSGKSNIADAVRWVLGEQSVKTLRGGRMEDVIFGGTQSRNPQGCAQVQIVLENADRMLPCDSDEVTVSRKLYRSGESEYRLNGAAVRLKDIYELFMDTGLGRDGYSIIGQGRIAEIVSAKSAQRREIFEEAAGISKFRYRKQEAQRRLEGAEENLLRLQDILSELEGRVEPLRVQAEKANAFLALAQEKKGLELSLWLRTLETAKAALNQQEDKLLLAQGDHQAIQQELDSLEAAISACYAQMQQLSVQAEELRAQVQQAEEERAAAASRRAVLENDLVHSEAARRQAQQELDRAGESDSQLDTRIQEQRQQIAGRQEQAGQLRERQQELKVRQQAVSQEQNGLDAKVEALKERRFTLNQSLNETKLSSASGATLIQESLSRLEALRENAVVKDGNIARLEGECADCRDLLHQLEDTLRSLGNSRDGLRLKQQGRREKLDRLARDCQQLEDRARERLQRAKVLFDMENSLEGFSGSVKYVMAQAQKGALQGVCGPVSRLIQVEDRYALAIEIALGASLQHIVVQDEGVAKRAIGMLKSAKAGRATFLPLTTVKGRRLSEPWLEGMEGFLGLAAGLVGCDPQFSGVVDQLLGRVAVAEDLDCATLIAQRGGHRFRVVTLDGQVINAGGSMTGGYAARSAGILSRAKEIEALRAQARGYEDQAGALQTQLKAAREDLSALQAQLQGVEGELATAQEDRVRCEARLAQLESALREAVAAKEQAAQEYSSLNGRLEELRAQNGTNSDLIQALEQQLEQVAQALSGLSAQREAGRVQAEQLAAQRAQLEVELAALEKETDGLCRMVEQLTEQKSHQQEHTQALRLQLEQLEAQDRQTREQITQAQRQGEQLGEAIQRLNGEIAQHGQQRNLLEAQATGHRAQEKQVTARRETAARELERLQAQRDSLQGEYDGVIAKLWEEYELTRTQAAQLAQPTQDPQGDGRRLAEVKGKIKALGSVNVGAVEEYREVSQRYRFLKEQTQDAQDSRQQLLRLIEKLTSDMRTIFLEEFRQISQNFSKIFVELFGGGRAELTLSDPQDPLESGIEIFVQPPGKIIKNLASLSGGEQAFVAIAIYFAILRRRPAPFCLLDEIEAALDDVNVTRFAQYLRRISGKTQFIAITHRRGTMEAADVLYGVTMQEEGVSKLLELRLDEAEEKLGLAAQS</sequence>
<dbReference type="GO" id="GO:0016887">
    <property type="term" value="F:ATP hydrolysis activity"/>
    <property type="evidence" value="ECO:0007669"/>
    <property type="project" value="InterPro"/>
</dbReference>
<evidence type="ECO:0000256" key="5">
    <source>
        <dbReference type="ARBA" id="ARBA00023054"/>
    </source>
</evidence>
<dbReference type="GO" id="GO:0030261">
    <property type="term" value="P:chromosome condensation"/>
    <property type="evidence" value="ECO:0007669"/>
    <property type="project" value="InterPro"/>
</dbReference>
<evidence type="ECO:0000256" key="6">
    <source>
        <dbReference type="ARBA" id="ARBA00023125"/>
    </source>
</evidence>
<keyword evidence="6 7" id="KW-0238">DNA-binding</keyword>
<dbReference type="GO" id="GO:0005524">
    <property type="term" value="F:ATP binding"/>
    <property type="evidence" value="ECO:0007669"/>
    <property type="project" value="UniProtKB-UniRule"/>
</dbReference>
<evidence type="ECO:0000256" key="4">
    <source>
        <dbReference type="ARBA" id="ARBA00022840"/>
    </source>
</evidence>
<proteinExistence type="inferred from homology"/>
<dbReference type="GO" id="GO:0007059">
    <property type="term" value="P:chromosome segregation"/>
    <property type="evidence" value="ECO:0007669"/>
    <property type="project" value="UniProtKB-UniRule"/>
</dbReference>
<dbReference type="FunFam" id="3.40.50.300:FF:000984">
    <property type="entry name" value="Chromosome partition protein Smc"/>
    <property type="match status" value="1"/>
</dbReference>
<dbReference type="Gene3D" id="6.10.140.1720">
    <property type="match status" value="1"/>
</dbReference>
<dbReference type="Gene3D" id="1.20.1060.20">
    <property type="match status" value="1"/>
</dbReference>
<comment type="caution">
    <text evidence="10">The sequence shown here is derived from an EMBL/GenBank/DDBJ whole genome shotgun (WGS) entry which is preliminary data.</text>
</comment>
<feature type="region of interest" description="Disordered" evidence="8">
    <location>
        <begin position="317"/>
        <end position="336"/>
    </location>
</feature>
<keyword evidence="4 7" id="KW-0067">ATP-binding</keyword>
<evidence type="ECO:0000256" key="7">
    <source>
        <dbReference type="HAMAP-Rule" id="MF_01894"/>
    </source>
</evidence>
<comment type="subcellular location">
    <subcellularLocation>
        <location evidence="1 7">Cytoplasm</location>
    </subcellularLocation>
</comment>
<dbReference type="GO" id="GO:0007062">
    <property type="term" value="P:sister chromatid cohesion"/>
    <property type="evidence" value="ECO:0007669"/>
    <property type="project" value="InterPro"/>
</dbReference>
<dbReference type="GO" id="GO:0005694">
    <property type="term" value="C:chromosome"/>
    <property type="evidence" value="ECO:0007669"/>
    <property type="project" value="InterPro"/>
</dbReference>
<feature type="coiled-coil region" evidence="7">
    <location>
        <begin position="167"/>
        <end position="201"/>
    </location>
</feature>
<dbReference type="GO" id="GO:0006260">
    <property type="term" value="P:DNA replication"/>
    <property type="evidence" value="ECO:0007669"/>
    <property type="project" value="UniProtKB-UniRule"/>
</dbReference>
<dbReference type="CDD" id="cd03278">
    <property type="entry name" value="ABC_SMC_barmotin"/>
    <property type="match status" value="1"/>
</dbReference>
<feature type="coiled-coil region" evidence="7">
    <location>
        <begin position="680"/>
        <end position="945"/>
    </location>
</feature>
<dbReference type="Gene3D" id="3.40.50.300">
    <property type="entry name" value="P-loop containing nucleotide triphosphate hydrolases"/>
    <property type="match status" value="2"/>
</dbReference>
<dbReference type="InterPro" id="IPR011890">
    <property type="entry name" value="SMC_prok"/>
</dbReference>
<keyword evidence="5 7" id="KW-0175">Coiled coil</keyword>
<dbReference type="InterPro" id="IPR003395">
    <property type="entry name" value="RecF/RecN/SMC_N"/>
</dbReference>
<reference evidence="10" key="2">
    <citation type="submission" date="2021-04" db="EMBL/GenBank/DDBJ databases">
        <authorList>
            <person name="Gilroy R."/>
        </authorList>
    </citation>
    <scope>NUCLEOTIDE SEQUENCE</scope>
    <source>
        <strain evidence="10">CHK188-5543</strain>
    </source>
</reference>
<dbReference type="SMART" id="SM00968">
    <property type="entry name" value="SMC_hinge"/>
    <property type="match status" value="1"/>
</dbReference>
<keyword evidence="2 7" id="KW-0963">Cytoplasm</keyword>
<evidence type="ECO:0000313" key="11">
    <source>
        <dbReference type="Proteomes" id="UP000886800"/>
    </source>
</evidence>
<dbReference type="FunFam" id="3.40.50.300:FF:000901">
    <property type="entry name" value="Chromosome partition protein Smc"/>
    <property type="match status" value="1"/>
</dbReference>
<dbReference type="SUPFAM" id="SSF52540">
    <property type="entry name" value="P-loop containing nucleoside triphosphate hydrolases"/>
    <property type="match status" value="1"/>
</dbReference>
<gene>
    <name evidence="7 10" type="primary">smc</name>
    <name evidence="10" type="ORF">H9736_06280</name>
</gene>
<dbReference type="InterPro" id="IPR010935">
    <property type="entry name" value="SMC_hinge"/>
</dbReference>
<dbReference type="GO" id="GO:0005737">
    <property type="term" value="C:cytoplasm"/>
    <property type="evidence" value="ECO:0007669"/>
    <property type="project" value="UniProtKB-SubCell"/>
</dbReference>
<dbReference type="InterPro" id="IPR024704">
    <property type="entry name" value="SMC"/>
</dbReference>
<dbReference type="HAMAP" id="MF_01894">
    <property type="entry name" value="Smc_prok"/>
    <property type="match status" value="1"/>
</dbReference>
<dbReference type="Gene3D" id="1.10.287.1490">
    <property type="match status" value="1"/>
</dbReference>
<organism evidence="10 11">
    <name type="scientific">Candidatus Anaerotruncus excrementipullorum</name>
    <dbReference type="NCBI Taxonomy" id="2838465"/>
    <lineage>
        <taxon>Bacteria</taxon>
        <taxon>Bacillati</taxon>
        <taxon>Bacillota</taxon>
        <taxon>Clostridia</taxon>
        <taxon>Eubacteriales</taxon>
        <taxon>Oscillospiraceae</taxon>
        <taxon>Anaerotruncus</taxon>
    </lineage>
</organism>
<comment type="function">
    <text evidence="7">Required for chromosome condensation and partitioning.</text>
</comment>
<reference evidence="10" key="1">
    <citation type="journal article" date="2021" name="PeerJ">
        <title>Extensive microbial diversity within the chicken gut microbiome revealed by metagenomics and culture.</title>
        <authorList>
            <person name="Gilroy R."/>
            <person name="Ravi A."/>
            <person name="Getino M."/>
            <person name="Pursley I."/>
            <person name="Horton D.L."/>
            <person name="Alikhan N.F."/>
            <person name="Baker D."/>
            <person name="Gharbi K."/>
            <person name="Hall N."/>
            <person name="Watson M."/>
            <person name="Adriaenssens E.M."/>
            <person name="Foster-Nyarko E."/>
            <person name="Jarju S."/>
            <person name="Secka A."/>
            <person name="Antonio M."/>
            <person name="Oren A."/>
            <person name="Chaudhuri R.R."/>
            <person name="La Ragione R."/>
            <person name="Hildebrand F."/>
            <person name="Pallen M.J."/>
        </authorList>
    </citation>
    <scope>NUCLEOTIDE SEQUENCE</scope>
    <source>
        <strain evidence="10">CHK188-5543</strain>
    </source>
</reference>
<evidence type="ECO:0000259" key="9">
    <source>
        <dbReference type="SMART" id="SM00968"/>
    </source>
</evidence>
<protein>
    <recommendedName>
        <fullName evidence="7">Chromosome partition protein Smc</fullName>
    </recommendedName>
</protein>
<evidence type="ECO:0000256" key="2">
    <source>
        <dbReference type="ARBA" id="ARBA00022490"/>
    </source>
</evidence>
<dbReference type="AlphaFoldDB" id="A0A9D1WS13"/>
<dbReference type="Gene3D" id="3.30.70.1620">
    <property type="match status" value="1"/>
</dbReference>
<comment type="domain">
    <text evidence="7">Contains large globular domains required for ATP hydrolysis at each terminus and a third globular domain forming a flexible hinge near the middle of the molecule. These domains are separated by coiled-coil structures.</text>
</comment>
<dbReference type="PIRSF" id="PIRSF005719">
    <property type="entry name" value="SMC"/>
    <property type="match status" value="1"/>
</dbReference>
<dbReference type="Proteomes" id="UP000886800">
    <property type="component" value="Unassembled WGS sequence"/>
</dbReference>
<dbReference type="SUPFAM" id="SSF75553">
    <property type="entry name" value="Smc hinge domain"/>
    <property type="match status" value="1"/>
</dbReference>